<sequence length="80" mass="8846">MRRAGGVHSRQARASGGADSRWEGLSPLLPVADAAPLLGISPHTVYRLVARDELPVRRVGPRRVYIDTVRLRDLLDPLPR</sequence>
<dbReference type="InterPro" id="IPR041657">
    <property type="entry name" value="HTH_17"/>
</dbReference>
<feature type="region of interest" description="Disordered" evidence="1">
    <location>
        <begin position="1"/>
        <end position="23"/>
    </location>
</feature>
<name>A0A1A3KTL2_MYCAS</name>
<reference evidence="3 4" key="1">
    <citation type="submission" date="2016-06" db="EMBL/GenBank/DDBJ databases">
        <authorList>
            <person name="Kjaerup R.B."/>
            <person name="Dalgaard T.S."/>
            <person name="Juul-Madsen H.R."/>
        </authorList>
    </citation>
    <scope>NUCLEOTIDE SEQUENCE [LARGE SCALE GENOMIC DNA]</scope>
    <source>
        <strain evidence="3 4">1276495.2</strain>
    </source>
</reference>
<dbReference type="Pfam" id="PF12728">
    <property type="entry name" value="HTH_17"/>
    <property type="match status" value="1"/>
</dbReference>
<evidence type="ECO:0000259" key="2">
    <source>
        <dbReference type="Pfam" id="PF12728"/>
    </source>
</evidence>
<gene>
    <name evidence="3" type="ORF">A5640_06070</name>
</gene>
<accession>A0A1A3KTL2</accession>
<evidence type="ECO:0000256" key="1">
    <source>
        <dbReference type="SAM" id="MobiDB-lite"/>
    </source>
</evidence>
<dbReference type="EMBL" id="LZLM01000040">
    <property type="protein sequence ID" value="OBJ87774.1"/>
    <property type="molecule type" value="Genomic_DNA"/>
</dbReference>
<feature type="domain" description="Helix-turn-helix" evidence="2">
    <location>
        <begin position="31"/>
        <end position="74"/>
    </location>
</feature>
<organism evidence="3 4">
    <name type="scientific">Mycobacterium asiaticum</name>
    <dbReference type="NCBI Taxonomy" id="1790"/>
    <lineage>
        <taxon>Bacteria</taxon>
        <taxon>Bacillati</taxon>
        <taxon>Actinomycetota</taxon>
        <taxon>Actinomycetes</taxon>
        <taxon>Mycobacteriales</taxon>
        <taxon>Mycobacteriaceae</taxon>
        <taxon>Mycobacterium</taxon>
    </lineage>
</organism>
<evidence type="ECO:0000313" key="3">
    <source>
        <dbReference type="EMBL" id="OBJ87774.1"/>
    </source>
</evidence>
<evidence type="ECO:0000313" key="4">
    <source>
        <dbReference type="Proteomes" id="UP000093925"/>
    </source>
</evidence>
<proteinExistence type="predicted"/>
<protein>
    <recommendedName>
        <fullName evidence="2">Helix-turn-helix domain-containing protein</fullName>
    </recommendedName>
</protein>
<comment type="caution">
    <text evidence="3">The sequence shown here is derived from an EMBL/GenBank/DDBJ whole genome shotgun (WGS) entry which is preliminary data.</text>
</comment>
<dbReference type="AlphaFoldDB" id="A0A1A3KTL2"/>
<dbReference type="Proteomes" id="UP000093925">
    <property type="component" value="Unassembled WGS sequence"/>
</dbReference>